<dbReference type="Proteomes" id="UP000033881">
    <property type="component" value="Unassembled WGS sequence"/>
</dbReference>
<reference evidence="1 2" key="1">
    <citation type="journal article" date="2015" name="Nature">
        <title>rRNA introns, odd ribosomes, and small enigmatic genomes across a large radiation of phyla.</title>
        <authorList>
            <person name="Brown C.T."/>
            <person name="Hug L.A."/>
            <person name="Thomas B.C."/>
            <person name="Sharon I."/>
            <person name="Castelle C.J."/>
            <person name="Singh A."/>
            <person name="Wilkins M.J."/>
            <person name="Williams K.H."/>
            <person name="Banfield J.F."/>
        </authorList>
    </citation>
    <scope>NUCLEOTIDE SEQUENCE [LARGE SCALE GENOMIC DNA]</scope>
</reference>
<organism evidence="1 2">
    <name type="scientific">Candidatus Woesebacteria bacterium GW2011_GWB1_39_12</name>
    <dbReference type="NCBI Taxonomy" id="1618574"/>
    <lineage>
        <taxon>Bacteria</taxon>
        <taxon>Candidatus Woeseibacteriota</taxon>
    </lineage>
</organism>
<gene>
    <name evidence="1" type="ORF">UT24_C0019G0028</name>
</gene>
<evidence type="ECO:0000313" key="1">
    <source>
        <dbReference type="EMBL" id="KKQ99988.1"/>
    </source>
</evidence>
<protein>
    <submittedName>
        <fullName evidence="1">Uncharacterized protein</fullName>
    </submittedName>
</protein>
<sequence length="125" mass="14616">MARYLMFGSSFHTPNGGWGDHLKSSDSLQELIDSVKPNVYDIDAKIAQAEKDLWWKKKDKEKFIASWEIHRGQIEIFPLSEEELLLVRKFALGEKELKQQAIEIYWKGLANGLHWHSCPEMGYMY</sequence>
<proteinExistence type="predicted"/>
<accession>A0A0G0M757</accession>
<comment type="caution">
    <text evidence="1">The sequence shown here is derived from an EMBL/GenBank/DDBJ whole genome shotgun (WGS) entry which is preliminary data.</text>
</comment>
<evidence type="ECO:0000313" key="2">
    <source>
        <dbReference type="Proteomes" id="UP000033881"/>
    </source>
</evidence>
<dbReference type="STRING" id="1618574.UT24_C0019G0028"/>
<dbReference type="AlphaFoldDB" id="A0A0G0M757"/>
<dbReference type="EMBL" id="LBWB01000019">
    <property type="protein sequence ID" value="KKQ99988.1"/>
    <property type="molecule type" value="Genomic_DNA"/>
</dbReference>
<name>A0A0G0M757_9BACT</name>